<sequence length="117" mass="13203">MAGIFYYWFPSYVIDGYLNEAVILLPTFDGMILGHGKLLLADDDIKTRDLSWPSVQIFFLAVYPEDAFEAVITIGSPLLEALANPGPTWAKPKHIYEFEEMASTMHRSFKTSRAKIA</sequence>
<protein>
    <submittedName>
        <fullName evidence="1">Uncharacterized protein</fullName>
    </submittedName>
</protein>
<evidence type="ECO:0000313" key="1">
    <source>
        <dbReference type="EMBL" id="KAK6356093.1"/>
    </source>
</evidence>
<organism evidence="1 2">
    <name type="scientific">Orbilia javanica</name>
    <dbReference type="NCBI Taxonomy" id="47235"/>
    <lineage>
        <taxon>Eukaryota</taxon>
        <taxon>Fungi</taxon>
        <taxon>Dikarya</taxon>
        <taxon>Ascomycota</taxon>
        <taxon>Pezizomycotina</taxon>
        <taxon>Orbiliomycetes</taxon>
        <taxon>Orbiliales</taxon>
        <taxon>Orbiliaceae</taxon>
        <taxon>Orbilia</taxon>
    </lineage>
</organism>
<dbReference type="Proteomes" id="UP001313282">
    <property type="component" value="Unassembled WGS sequence"/>
</dbReference>
<gene>
    <name evidence="1" type="ORF">TWF718_000468</name>
</gene>
<name>A0AAN8MX70_9PEZI</name>
<keyword evidence="2" id="KW-1185">Reference proteome</keyword>
<dbReference type="AlphaFoldDB" id="A0AAN8MX70"/>
<dbReference type="EMBL" id="JAVHNR010000001">
    <property type="protein sequence ID" value="KAK6356093.1"/>
    <property type="molecule type" value="Genomic_DNA"/>
</dbReference>
<accession>A0AAN8MX70</accession>
<comment type="caution">
    <text evidence="1">The sequence shown here is derived from an EMBL/GenBank/DDBJ whole genome shotgun (WGS) entry which is preliminary data.</text>
</comment>
<evidence type="ECO:0000313" key="2">
    <source>
        <dbReference type="Proteomes" id="UP001313282"/>
    </source>
</evidence>
<proteinExistence type="predicted"/>
<reference evidence="1 2" key="1">
    <citation type="submission" date="2019-10" db="EMBL/GenBank/DDBJ databases">
        <authorList>
            <person name="Palmer J.M."/>
        </authorList>
    </citation>
    <scope>NUCLEOTIDE SEQUENCE [LARGE SCALE GENOMIC DNA]</scope>
    <source>
        <strain evidence="1 2">TWF718</strain>
    </source>
</reference>